<reference evidence="5 6" key="1">
    <citation type="submission" date="2022-06" db="EMBL/GenBank/DDBJ databases">
        <title>Haloarcula sp. a new haloarchaeum isolate from saline soil.</title>
        <authorList>
            <person name="Strakova D."/>
            <person name="Galisteo C."/>
            <person name="Sanchez-Porro C."/>
            <person name="Ventosa A."/>
        </authorList>
    </citation>
    <scope>NUCLEOTIDE SEQUENCE [LARGE SCALE GENOMIC DNA]</scope>
    <source>
        <strain evidence="5 6">S1CR25-12</strain>
    </source>
</reference>
<evidence type="ECO:0000259" key="4">
    <source>
        <dbReference type="Pfam" id="PF00155"/>
    </source>
</evidence>
<comment type="cofactor">
    <cofactor evidence="1">
        <name>pyridoxal 5'-phosphate</name>
        <dbReference type="ChEBI" id="CHEBI:597326"/>
    </cofactor>
</comment>
<evidence type="ECO:0000313" key="5">
    <source>
        <dbReference type="EMBL" id="MDS0260609.1"/>
    </source>
</evidence>
<dbReference type="EMBL" id="JAMQON010000004">
    <property type="protein sequence ID" value="MDS0260609.1"/>
    <property type="molecule type" value="Genomic_DNA"/>
</dbReference>
<dbReference type="InterPro" id="IPR015424">
    <property type="entry name" value="PyrdxlP-dep_Trfase"/>
</dbReference>
<sequence>MDPDTVAQLRAAGDSDPHVGPDGRVPHGSSDDPSLLDFSANTNPRVPPGARDVFEAAFDAARTYPNDGYPDFRAAAAEFVGCGPDEVIPTAGGLEAIRLAIETTVHAGESALLPAPSFGEYAREVRLQGGEPTFVAHDAILDADPAGHAVAVVCNPNNPTGQCYDADRLRAFADRCRAAGTALLVDEAFLGFTEQPSLSGREGVLVARSLTKLFGLPGVRMGCVVGTGAALDRLVTARRAWSMSAPAAALATHCYGADEFVTGTRDRVERERERMRGRLATRFDVFPSAAPFLLFGTGERGVEELLATAREAGIALRDARTFRRLDSHVRVAVRLPAENDRLLEALDV</sequence>
<dbReference type="RefSeq" id="WP_310920337.1">
    <property type="nucleotide sequence ID" value="NZ_JAMQON010000004.1"/>
</dbReference>
<keyword evidence="5" id="KW-0032">Aminotransferase</keyword>
<feature type="compositionally biased region" description="Basic and acidic residues" evidence="3">
    <location>
        <begin position="13"/>
        <end position="25"/>
    </location>
</feature>
<gene>
    <name evidence="5" type="ORF">NDI56_14475</name>
</gene>
<name>A0ABU2FED4_9EURY</name>
<evidence type="ECO:0000256" key="3">
    <source>
        <dbReference type="SAM" id="MobiDB-lite"/>
    </source>
</evidence>
<keyword evidence="6" id="KW-1185">Reference proteome</keyword>
<proteinExistence type="predicted"/>
<dbReference type="Pfam" id="PF00155">
    <property type="entry name" value="Aminotran_1_2"/>
    <property type="match status" value="1"/>
</dbReference>
<dbReference type="Proteomes" id="UP001259659">
    <property type="component" value="Unassembled WGS sequence"/>
</dbReference>
<evidence type="ECO:0000313" key="6">
    <source>
        <dbReference type="Proteomes" id="UP001259659"/>
    </source>
</evidence>
<dbReference type="InterPro" id="IPR004839">
    <property type="entry name" value="Aminotransferase_I/II_large"/>
</dbReference>
<dbReference type="CDD" id="cd00609">
    <property type="entry name" value="AAT_like"/>
    <property type="match status" value="1"/>
</dbReference>
<feature type="domain" description="Aminotransferase class I/classII large" evidence="4">
    <location>
        <begin position="55"/>
        <end position="346"/>
    </location>
</feature>
<dbReference type="GO" id="GO:0008483">
    <property type="term" value="F:transaminase activity"/>
    <property type="evidence" value="ECO:0007669"/>
    <property type="project" value="UniProtKB-KW"/>
</dbReference>
<dbReference type="InterPro" id="IPR015421">
    <property type="entry name" value="PyrdxlP-dep_Trfase_major"/>
</dbReference>
<evidence type="ECO:0000256" key="2">
    <source>
        <dbReference type="ARBA" id="ARBA00022898"/>
    </source>
</evidence>
<dbReference type="PANTHER" id="PTHR42885">
    <property type="entry name" value="HISTIDINOL-PHOSPHATE AMINOTRANSFERASE-RELATED"/>
    <property type="match status" value="1"/>
</dbReference>
<dbReference type="InterPro" id="IPR015422">
    <property type="entry name" value="PyrdxlP-dep_Trfase_small"/>
</dbReference>
<dbReference type="Gene3D" id="3.90.1150.10">
    <property type="entry name" value="Aspartate Aminotransferase, domain 1"/>
    <property type="match status" value="1"/>
</dbReference>
<dbReference type="Gene3D" id="3.40.640.10">
    <property type="entry name" value="Type I PLP-dependent aspartate aminotransferase-like (Major domain)"/>
    <property type="match status" value="1"/>
</dbReference>
<keyword evidence="5" id="KW-0808">Transferase</keyword>
<protein>
    <submittedName>
        <fullName evidence="5">Aminotransferase class I/II-fold pyridoxal phosphate-dependent enzyme</fullName>
    </submittedName>
</protein>
<feature type="region of interest" description="Disordered" evidence="3">
    <location>
        <begin position="1"/>
        <end position="47"/>
    </location>
</feature>
<organism evidence="5 6">
    <name type="scientific">Haloarcula saliterrae</name>
    <dbReference type="NCBI Taxonomy" id="2950534"/>
    <lineage>
        <taxon>Archaea</taxon>
        <taxon>Methanobacteriati</taxon>
        <taxon>Methanobacteriota</taxon>
        <taxon>Stenosarchaea group</taxon>
        <taxon>Halobacteria</taxon>
        <taxon>Halobacteriales</taxon>
        <taxon>Haloarculaceae</taxon>
        <taxon>Haloarcula</taxon>
    </lineage>
</organism>
<dbReference type="PANTHER" id="PTHR42885:SF1">
    <property type="entry name" value="THREONINE-PHOSPHATE DECARBOXYLASE"/>
    <property type="match status" value="1"/>
</dbReference>
<comment type="caution">
    <text evidence="5">The sequence shown here is derived from an EMBL/GenBank/DDBJ whole genome shotgun (WGS) entry which is preliminary data.</text>
</comment>
<evidence type="ECO:0000256" key="1">
    <source>
        <dbReference type="ARBA" id="ARBA00001933"/>
    </source>
</evidence>
<dbReference type="SUPFAM" id="SSF53383">
    <property type="entry name" value="PLP-dependent transferases"/>
    <property type="match status" value="1"/>
</dbReference>
<keyword evidence="2" id="KW-0663">Pyridoxal phosphate</keyword>
<accession>A0ABU2FED4</accession>